<evidence type="ECO:0000256" key="2">
    <source>
        <dbReference type="ARBA" id="ARBA00012266"/>
    </source>
</evidence>
<dbReference type="InterPro" id="IPR017926">
    <property type="entry name" value="GATASE"/>
</dbReference>
<dbReference type="GO" id="GO:0000162">
    <property type="term" value="P:L-tryptophan biosynthetic process"/>
    <property type="evidence" value="ECO:0007669"/>
    <property type="project" value="UniProtKB-KW"/>
</dbReference>
<dbReference type="Proteomes" id="UP000251060">
    <property type="component" value="Unassembled WGS sequence"/>
</dbReference>
<evidence type="ECO:0000256" key="6">
    <source>
        <dbReference type="ARBA" id="ARBA00023141"/>
    </source>
</evidence>
<evidence type="ECO:0000256" key="4">
    <source>
        <dbReference type="ARBA" id="ARBA00022822"/>
    </source>
</evidence>
<keyword evidence="6" id="KW-0057">Aromatic amino acid biosynthesis</keyword>
<reference evidence="10 12" key="1">
    <citation type="submission" date="2018-02" db="EMBL/GenBank/DDBJ databases">
        <title>Subsurface microbial communities from deep shales in Ohio and West Virginia, USA.</title>
        <authorList>
            <person name="Wrighton K."/>
        </authorList>
    </citation>
    <scope>NUCLEOTIDE SEQUENCE [LARGE SCALE GENOMIC DNA]</scope>
    <source>
        <strain evidence="10 12">DSM 10369</strain>
    </source>
</reference>
<dbReference type="FunFam" id="3.40.50.880:FF:000003">
    <property type="entry name" value="Anthranilate synthase component II"/>
    <property type="match status" value="1"/>
</dbReference>
<evidence type="ECO:0000256" key="8">
    <source>
        <dbReference type="ARBA" id="ARBA00047683"/>
    </source>
</evidence>
<keyword evidence="7" id="KW-0456">Lyase</keyword>
<dbReference type="AlphaFoldDB" id="A0A314ZWW0"/>
<dbReference type="InterPro" id="IPR029062">
    <property type="entry name" value="Class_I_gatase-like"/>
</dbReference>
<comment type="pathway">
    <text evidence="1">Amino-acid biosynthesis; L-tryptophan biosynthesis; L-tryptophan from chorismate: step 1/5.</text>
</comment>
<evidence type="ECO:0000256" key="5">
    <source>
        <dbReference type="ARBA" id="ARBA00022962"/>
    </source>
</evidence>
<name>A0A314ZWW0_9EURY</name>
<organism evidence="10 12">
    <name type="scientific">Methanohalophilus euhalobius</name>
    <dbReference type="NCBI Taxonomy" id="51203"/>
    <lineage>
        <taxon>Archaea</taxon>
        <taxon>Methanobacteriati</taxon>
        <taxon>Methanobacteriota</taxon>
        <taxon>Stenosarchaea group</taxon>
        <taxon>Methanomicrobia</taxon>
        <taxon>Methanosarcinales</taxon>
        <taxon>Methanosarcinaceae</taxon>
        <taxon>Methanohalophilus</taxon>
    </lineage>
</organism>
<dbReference type="EMBL" id="RJJF01000001">
    <property type="protein sequence ID" value="RNI12603.1"/>
    <property type="molecule type" value="Genomic_DNA"/>
</dbReference>
<dbReference type="NCBIfam" id="TIGR00566">
    <property type="entry name" value="trpG_papA"/>
    <property type="match status" value="1"/>
</dbReference>
<keyword evidence="4" id="KW-0822">Tryptophan biosynthesis</keyword>
<accession>A0A314ZWW0</accession>
<dbReference type="Gene3D" id="3.40.50.880">
    <property type="match status" value="1"/>
</dbReference>
<comment type="catalytic activity">
    <reaction evidence="8">
        <text>chorismate + L-glutamine = anthranilate + pyruvate + L-glutamate + H(+)</text>
        <dbReference type="Rhea" id="RHEA:21732"/>
        <dbReference type="ChEBI" id="CHEBI:15361"/>
        <dbReference type="ChEBI" id="CHEBI:15378"/>
        <dbReference type="ChEBI" id="CHEBI:16567"/>
        <dbReference type="ChEBI" id="CHEBI:29748"/>
        <dbReference type="ChEBI" id="CHEBI:29985"/>
        <dbReference type="ChEBI" id="CHEBI:58359"/>
        <dbReference type="EC" id="4.1.3.27"/>
    </reaction>
</comment>
<keyword evidence="3" id="KW-0028">Amino-acid biosynthesis</keyword>
<evidence type="ECO:0000259" key="9">
    <source>
        <dbReference type="Pfam" id="PF00117"/>
    </source>
</evidence>
<dbReference type="PRINTS" id="PR00099">
    <property type="entry name" value="CPSGATASE"/>
</dbReference>
<dbReference type="EMBL" id="PVBU01000001">
    <property type="protein sequence ID" value="PQV43599.1"/>
    <property type="molecule type" value="Genomic_DNA"/>
</dbReference>
<keyword evidence="5" id="KW-0315">Glutamine amidotransferase</keyword>
<evidence type="ECO:0000256" key="3">
    <source>
        <dbReference type="ARBA" id="ARBA00022605"/>
    </source>
</evidence>
<dbReference type="RefSeq" id="WP_105459896.1">
    <property type="nucleotide sequence ID" value="NZ_PVBU01000001.1"/>
</dbReference>
<dbReference type="PROSITE" id="PS51273">
    <property type="entry name" value="GATASE_TYPE_1"/>
    <property type="match status" value="1"/>
</dbReference>
<dbReference type="Proteomes" id="UP000273978">
    <property type="component" value="Unassembled WGS sequence"/>
</dbReference>
<sequence>MKVLFVNNRDSFVWNLVDAFSVLGVETVVVPNTVEMEEVRNIKPDTIVISPGPGIPERPEDIGNCPQIIKEYGPNTPILGVCLGHQAINRAYGGSTGRCTNGPVHGKTSSIIHNDSLLFAGFANPFEGARYHSLEIKELAPPLESIAHTEDGSIMAIKHKEHPVYGIQFHPESVLMSDGLKIIENFLALVIQED</sequence>
<dbReference type="PANTHER" id="PTHR43418:SF4">
    <property type="entry name" value="MULTIFUNCTIONAL TRYPTOPHAN BIOSYNTHESIS PROTEIN"/>
    <property type="match status" value="1"/>
</dbReference>
<comment type="caution">
    <text evidence="10">The sequence shown here is derived from an EMBL/GenBank/DDBJ whole genome shotgun (WGS) entry which is preliminary data.</text>
</comment>
<gene>
    <name evidence="10" type="ORF">B0H22_10118</name>
    <name evidence="11" type="ORF">EDD83_00255</name>
</gene>
<evidence type="ECO:0000313" key="12">
    <source>
        <dbReference type="Proteomes" id="UP000251060"/>
    </source>
</evidence>
<dbReference type="PRINTS" id="PR00096">
    <property type="entry name" value="GATASE"/>
</dbReference>
<dbReference type="PANTHER" id="PTHR43418">
    <property type="entry name" value="MULTIFUNCTIONAL TRYPTOPHAN BIOSYNTHESIS PROTEIN-RELATED"/>
    <property type="match status" value="1"/>
</dbReference>
<evidence type="ECO:0000256" key="7">
    <source>
        <dbReference type="ARBA" id="ARBA00023239"/>
    </source>
</evidence>
<dbReference type="CDD" id="cd01743">
    <property type="entry name" value="GATase1_Anthranilate_Synthase"/>
    <property type="match status" value="1"/>
</dbReference>
<dbReference type="GO" id="GO:0004049">
    <property type="term" value="F:anthranilate synthase activity"/>
    <property type="evidence" value="ECO:0007669"/>
    <property type="project" value="UniProtKB-EC"/>
</dbReference>
<evidence type="ECO:0000256" key="1">
    <source>
        <dbReference type="ARBA" id="ARBA00004873"/>
    </source>
</evidence>
<proteinExistence type="predicted"/>
<dbReference type="PRINTS" id="PR00097">
    <property type="entry name" value="ANTSNTHASEII"/>
</dbReference>
<dbReference type="GO" id="GO:0005829">
    <property type="term" value="C:cytosol"/>
    <property type="evidence" value="ECO:0007669"/>
    <property type="project" value="TreeGrafter"/>
</dbReference>
<evidence type="ECO:0000313" key="11">
    <source>
        <dbReference type="EMBL" id="RNI12603.1"/>
    </source>
</evidence>
<evidence type="ECO:0000313" key="10">
    <source>
        <dbReference type="EMBL" id="PQV43599.1"/>
    </source>
</evidence>
<dbReference type="InterPro" id="IPR050472">
    <property type="entry name" value="Anth_synth/Amidotransfase"/>
</dbReference>
<protein>
    <recommendedName>
        <fullName evidence="2">anthranilate synthase</fullName>
        <ecNumber evidence="2">4.1.3.27</ecNumber>
    </recommendedName>
</protein>
<dbReference type="SUPFAM" id="SSF52317">
    <property type="entry name" value="Class I glutamine amidotransferase-like"/>
    <property type="match status" value="1"/>
</dbReference>
<dbReference type="InterPro" id="IPR006221">
    <property type="entry name" value="TrpG/PapA_dom"/>
</dbReference>
<dbReference type="EC" id="4.1.3.27" evidence="2"/>
<evidence type="ECO:0000313" key="13">
    <source>
        <dbReference type="Proteomes" id="UP000273978"/>
    </source>
</evidence>
<feature type="domain" description="Glutamine amidotransferase" evidence="9">
    <location>
        <begin position="5"/>
        <end position="187"/>
    </location>
</feature>
<reference evidence="11 13" key="2">
    <citation type="submission" date="2018-10" db="EMBL/GenBank/DDBJ databases">
        <title>Cultivation of a novel Methanohalophilus strain from Kebrit Deep of the Red Sea and a genomic comparison of members of the genus Methanohalophilus.</title>
        <authorList>
            <person name="Guan Y."/>
            <person name="Ngugi D.K."/>
            <person name="Stingl U."/>
        </authorList>
    </citation>
    <scope>NUCLEOTIDE SEQUENCE [LARGE SCALE GENOMIC DNA]</scope>
    <source>
        <strain evidence="11 13">DSM 10369</strain>
    </source>
</reference>
<dbReference type="Pfam" id="PF00117">
    <property type="entry name" value="GATase"/>
    <property type="match status" value="1"/>
</dbReference>